<proteinExistence type="predicted"/>
<accession>A0AAD1XFJ1</accession>
<name>A0AAD1XFJ1_EUPCR</name>
<gene>
    <name evidence="1" type="ORF">ECRASSUSDP1_LOCUS11551</name>
</gene>
<organism evidence="1 2">
    <name type="scientific">Euplotes crassus</name>
    <dbReference type="NCBI Taxonomy" id="5936"/>
    <lineage>
        <taxon>Eukaryota</taxon>
        <taxon>Sar</taxon>
        <taxon>Alveolata</taxon>
        <taxon>Ciliophora</taxon>
        <taxon>Intramacronucleata</taxon>
        <taxon>Spirotrichea</taxon>
        <taxon>Hypotrichia</taxon>
        <taxon>Euplotida</taxon>
        <taxon>Euplotidae</taxon>
        <taxon>Moneuplotes</taxon>
    </lineage>
</organism>
<dbReference type="Proteomes" id="UP001295684">
    <property type="component" value="Unassembled WGS sequence"/>
</dbReference>
<protein>
    <submittedName>
        <fullName evidence="1">Uncharacterized protein</fullName>
    </submittedName>
</protein>
<dbReference type="AlphaFoldDB" id="A0AAD1XFJ1"/>
<sequence>MRTTQVTFQTLFQCILANYPENQSWRSNTEIPIIWHLPVFRR</sequence>
<reference evidence="1" key="1">
    <citation type="submission" date="2023-07" db="EMBL/GenBank/DDBJ databases">
        <authorList>
            <consortium name="AG Swart"/>
            <person name="Singh M."/>
            <person name="Singh A."/>
            <person name="Seah K."/>
            <person name="Emmerich C."/>
        </authorList>
    </citation>
    <scope>NUCLEOTIDE SEQUENCE</scope>
    <source>
        <strain evidence="1">DP1</strain>
    </source>
</reference>
<comment type="caution">
    <text evidence="1">The sequence shown here is derived from an EMBL/GenBank/DDBJ whole genome shotgun (WGS) entry which is preliminary data.</text>
</comment>
<evidence type="ECO:0000313" key="1">
    <source>
        <dbReference type="EMBL" id="CAI2370243.1"/>
    </source>
</evidence>
<dbReference type="EMBL" id="CAMPGE010011407">
    <property type="protein sequence ID" value="CAI2370243.1"/>
    <property type="molecule type" value="Genomic_DNA"/>
</dbReference>
<keyword evidence="2" id="KW-1185">Reference proteome</keyword>
<evidence type="ECO:0000313" key="2">
    <source>
        <dbReference type="Proteomes" id="UP001295684"/>
    </source>
</evidence>